<evidence type="ECO:0000256" key="4">
    <source>
        <dbReference type="SAM" id="SignalP"/>
    </source>
</evidence>
<dbReference type="Pfam" id="PF02897">
    <property type="entry name" value="Peptidase_S9_N"/>
    <property type="match status" value="1"/>
</dbReference>
<dbReference type="GO" id="GO:0006508">
    <property type="term" value="P:proteolysis"/>
    <property type="evidence" value="ECO:0007669"/>
    <property type="project" value="UniProtKB-KW"/>
</dbReference>
<feature type="chain" id="PRO_5019496401" evidence="4">
    <location>
        <begin position="25"/>
        <end position="698"/>
    </location>
</feature>
<dbReference type="Proteomes" id="UP000287401">
    <property type="component" value="Unassembled WGS sequence"/>
</dbReference>
<name>A0A430BYL0_SPHYA</name>
<dbReference type="RefSeq" id="WP_125998049.1">
    <property type="nucleotide sequence ID" value="NZ_QRAL01000007.1"/>
</dbReference>
<evidence type="ECO:0000256" key="3">
    <source>
        <dbReference type="ARBA" id="ARBA00022825"/>
    </source>
</evidence>
<feature type="signal peptide" evidence="4">
    <location>
        <begin position="1"/>
        <end position="24"/>
    </location>
</feature>
<proteinExistence type="predicted"/>
<gene>
    <name evidence="7" type="ORF">DAH51_08840</name>
</gene>
<keyword evidence="4" id="KW-0732">Signal</keyword>
<dbReference type="EMBL" id="QRAL01000007">
    <property type="protein sequence ID" value="RSU57839.1"/>
    <property type="molecule type" value="Genomic_DNA"/>
</dbReference>
<accession>A0A430BYL0</accession>
<comment type="caution">
    <text evidence="7">The sequence shown here is derived from an EMBL/GenBank/DDBJ whole genome shotgun (WGS) entry which is preliminary data.</text>
</comment>
<dbReference type="InterPro" id="IPR029058">
    <property type="entry name" value="AB_hydrolase_fold"/>
</dbReference>
<keyword evidence="3" id="KW-0720">Serine protease</keyword>
<dbReference type="AlphaFoldDB" id="A0A430BYL0"/>
<dbReference type="GO" id="GO:0070012">
    <property type="term" value="F:oligopeptidase activity"/>
    <property type="evidence" value="ECO:0007669"/>
    <property type="project" value="TreeGrafter"/>
</dbReference>
<keyword evidence="2" id="KW-0378">Hydrolase</keyword>
<evidence type="ECO:0000256" key="1">
    <source>
        <dbReference type="ARBA" id="ARBA00022670"/>
    </source>
</evidence>
<dbReference type="SUPFAM" id="SSF50993">
    <property type="entry name" value="Peptidase/esterase 'gauge' domain"/>
    <property type="match status" value="1"/>
</dbReference>
<evidence type="ECO:0000259" key="5">
    <source>
        <dbReference type="Pfam" id="PF00326"/>
    </source>
</evidence>
<reference evidence="7 8" key="1">
    <citation type="submission" date="2018-07" db="EMBL/GenBank/DDBJ databases">
        <title>Genomic and Epidemiologic Investigation of an Indolent Hospital Outbreak.</title>
        <authorList>
            <person name="Johnson R.C."/>
            <person name="Deming C."/>
            <person name="Conlan S."/>
            <person name="Zellmer C.J."/>
            <person name="Michelin A.V."/>
            <person name="Lee-Lin S."/>
            <person name="Thomas P.J."/>
            <person name="Park M."/>
            <person name="Weingarten R.A."/>
            <person name="Less J."/>
            <person name="Dekker J.P."/>
            <person name="Frank K.M."/>
            <person name="Musser K.A."/>
            <person name="Mcquiston J.R."/>
            <person name="Henderson D.K."/>
            <person name="Lau A.F."/>
            <person name="Palmore T.N."/>
            <person name="Segre J.A."/>
        </authorList>
    </citation>
    <scope>NUCLEOTIDE SEQUENCE [LARGE SCALE GENOMIC DNA]</scope>
    <source>
        <strain evidence="7 8">SK-NIH.Env6_1116</strain>
    </source>
</reference>
<organism evidence="7 8">
    <name type="scientific">Sphingobium yanoikuyae</name>
    <name type="common">Sphingomonas yanoikuyae</name>
    <dbReference type="NCBI Taxonomy" id="13690"/>
    <lineage>
        <taxon>Bacteria</taxon>
        <taxon>Pseudomonadati</taxon>
        <taxon>Pseudomonadota</taxon>
        <taxon>Alphaproteobacteria</taxon>
        <taxon>Sphingomonadales</taxon>
        <taxon>Sphingomonadaceae</taxon>
        <taxon>Sphingobium</taxon>
    </lineage>
</organism>
<feature type="domain" description="Peptidase S9A N-terminal" evidence="6">
    <location>
        <begin position="24"/>
        <end position="425"/>
    </location>
</feature>
<dbReference type="PANTHER" id="PTHR42881:SF13">
    <property type="entry name" value="PROLYL ENDOPEPTIDASE"/>
    <property type="match status" value="1"/>
</dbReference>
<dbReference type="InterPro" id="IPR023302">
    <property type="entry name" value="Pept_S9A_N"/>
</dbReference>
<evidence type="ECO:0000259" key="6">
    <source>
        <dbReference type="Pfam" id="PF02897"/>
    </source>
</evidence>
<evidence type="ECO:0000256" key="2">
    <source>
        <dbReference type="ARBA" id="ARBA00022801"/>
    </source>
</evidence>
<dbReference type="InterPro" id="IPR001375">
    <property type="entry name" value="Peptidase_S9_cat"/>
</dbReference>
<dbReference type="PANTHER" id="PTHR42881">
    <property type="entry name" value="PROLYL ENDOPEPTIDASE"/>
    <property type="match status" value="1"/>
</dbReference>
<dbReference type="InterPro" id="IPR051167">
    <property type="entry name" value="Prolyl_oligopep/macrocyclase"/>
</dbReference>
<sequence length="698" mass="76153">MKRFLTMVSAALLTGATAPAPAPADDPFVWLEDWTGPRAMQWVEAENKATVATLQGDPRYAGYYKDALAIASAKDRIAMPMLIHGRIYNFWRDADHPQGVWRYTSEADYASASPSWTTVLDLDALSKAEGKKWVWKGAIILDPEERIALLALSDGGEDAVRLREFDLVEGTFVPGGFDIPNAKQDAAWLDKDSLLLSRDWGADSLTKSGYPFVIKTLKRGQKLDEAQEVFRGAASDQLMSMPILLSDGQGNRAAFLFRGVTFFGNETWLLTAQGTKRLALPAKSQLQGMVDGQVLIQTSEEWASGGVTVPAGALASVALKALQDGGVLTPEILFAPTPRQSIDGVVATQNRVVLSLNDNVRGRVRVYARAASGWSAQPVDLPDNSTISTVAASYKSDKTYLAVAGFLAPTTLWAMDAADPKPVQVKAMPARFDAAGLVVEQFEATSSDGTKIPYFIVHKKGMTPDGSTPAIMTAYGGFEVPMTPSYAAITGKLWLERGNSFVLANIRGGGEFGPAWHEAGLKTRRQIIYDDFATVAQDIFARKLSSPRKFGIYGGSNGGLLMGVEFNQHPDLWNGVVIQVPLLDMIRYEQIAAGASWVDEYGSVSVPEEKAFLEKISPYANIRKGVAYPTPYIWTTTKDDRVGPQHARKFAARLKDYGLPYLFYEDTAGGHSGDADIEQGARLQAMQMVYFSQRLEEK</sequence>
<dbReference type="PRINTS" id="PR00862">
    <property type="entry name" value="PROLIGOPTASE"/>
</dbReference>
<dbReference type="SUPFAM" id="SSF53474">
    <property type="entry name" value="alpha/beta-Hydrolases"/>
    <property type="match status" value="1"/>
</dbReference>
<protein>
    <submittedName>
        <fullName evidence="7">S9 family peptidase</fullName>
    </submittedName>
</protein>
<dbReference type="Pfam" id="PF00326">
    <property type="entry name" value="Peptidase_S9"/>
    <property type="match status" value="1"/>
</dbReference>
<dbReference type="Gene3D" id="3.40.50.1820">
    <property type="entry name" value="alpha/beta hydrolase"/>
    <property type="match status" value="1"/>
</dbReference>
<dbReference type="GO" id="GO:0004252">
    <property type="term" value="F:serine-type endopeptidase activity"/>
    <property type="evidence" value="ECO:0007669"/>
    <property type="project" value="InterPro"/>
</dbReference>
<keyword evidence="1" id="KW-0645">Protease</keyword>
<dbReference type="GO" id="GO:0005829">
    <property type="term" value="C:cytosol"/>
    <property type="evidence" value="ECO:0007669"/>
    <property type="project" value="TreeGrafter"/>
</dbReference>
<evidence type="ECO:0000313" key="8">
    <source>
        <dbReference type="Proteomes" id="UP000287401"/>
    </source>
</evidence>
<dbReference type="Gene3D" id="2.130.10.120">
    <property type="entry name" value="Prolyl oligopeptidase, N-terminal domain"/>
    <property type="match status" value="1"/>
</dbReference>
<feature type="domain" description="Peptidase S9 prolyl oligopeptidase catalytic" evidence="5">
    <location>
        <begin position="494"/>
        <end position="694"/>
    </location>
</feature>
<dbReference type="InterPro" id="IPR002470">
    <property type="entry name" value="Peptidase_S9A"/>
</dbReference>
<evidence type="ECO:0000313" key="7">
    <source>
        <dbReference type="EMBL" id="RSU57839.1"/>
    </source>
</evidence>